<evidence type="ECO:0000256" key="6">
    <source>
        <dbReference type="ARBA" id="ARBA00023014"/>
    </source>
</evidence>
<evidence type="ECO:0000256" key="5">
    <source>
        <dbReference type="ARBA" id="ARBA00023004"/>
    </source>
</evidence>
<dbReference type="GO" id="GO:0051537">
    <property type="term" value="F:2 iron, 2 sulfur cluster binding"/>
    <property type="evidence" value="ECO:0007669"/>
    <property type="project" value="UniProtKB-KW"/>
</dbReference>
<dbReference type="InterPro" id="IPR036922">
    <property type="entry name" value="Rieske_2Fe-2S_sf"/>
</dbReference>
<keyword evidence="4" id="KW-0560">Oxidoreductase</keyword>
<dbReference type="GO" id="GO:0005506">
    <property type="term" value="F:iron ion binding"/>
    <property type="evidence" value="ECO:0007669"/>
    <property type="project" value="InterPro"/>
</dbReference>
<organism evidence="9 10">
    <name type="scientific">Nakamurella flavida</name>
    <dbReference type="NCBI Taxonomy" id="363630"/>
    <lineage>
        <taxon>Bacteria</taxon>
        <taxon>Bacillati</taxon>
        <taxon>Actinomycetota</taxon>
        <taxon>Actinomycetes</taxon>
        <taxon>Nakamurellales</taxon>
        <taxon>Nakamurellaceae</taxon>
        <taxon>Nakamurella</taxon>
    </lineage>
</organism>
<keyword evidence="3" id="KW-0479">Metal-binding</keyword>
<dbReference type="SUPFAM" id="SSF55961">
    <property type="entry name" value="Bet v1-like"/>
    <property type="match status" value="1"/>
</dbReference>
<keyword evidence="2" id="KW-0001">2Fe-2S</keyword>
<dbReference type="Gene3D" id="2.102.10.10">
    <property type="entry name" value="Rieske [2Fe-2S] iron-sulphur domain"/>
    <property type="match status" value="1"/>
</dbReference>
<keyword evidence="10" id="KW-1185">Reference proteome</keyword>
<evidence type="ECO:0000256" key="2">
    <source>
        <dbReference type="ARBA" id="ARBA00022714"/>
    </source>
</evidence>
<dbReference type="Pfam" id="PF00848">
    <property type="entry name" value="Ring_hydroxyl_A"/>
    <property type="match status" value="1"/>
</dbReference>
<dbReference type="SUPFAM" id="SSF50022">
    <property type="entry name" value="ISP domain"/>
    <property type="match status" value="1"/>
</dbReference>
<proteinExistence type="predicted"/>
<evidence type="ECO:0000256" key="3">
    <source>
        <dbReference type="ARBA" id="ARBA00022723"/>
    </source>
</evidence>
<comment type="caution">
    <text evidence="9">The sequence shown here is derived from an EMBL/GenBank/DDBJ whole genome shotgun (WGS) entry which is preliminary data.</text>
</comment>
<dbReference type="CDD" id="cd03469">
    <property type="entry name" value="Rieske_RO_Alpha_N"/>
    <property type="match status" value="1"/>
</dbReference>
<protein>
    <submittedName>
        <fullName evidence="9">Aromatic ring-hydroxylating dioxygenase subunit alpha</fullName>
    </submittedName>
</protein>
<keyword evidence="5" id="KW-0408">Iron</keyword>
<feature type="domain" description="Rieske" evidence="8">
    <location>
        <begin position="63"/>
        <end position="161"/>
    </location>
</feature>
<feature type="region of interest" description="Disordered" evidence="7">
    <location>
        <begin position="1"/>
        <end position="25"/>
    </location>
</feature>
<dbReference type="PROSITE" id="PS51296">
    <property type="entry name" value="RIESKE"/>
    <property type="match status" value="1"/>
</dbReference>
<dbReference type="CDD" id="cd00680">
    <property type="entry name" value="RHO_alpha_C"/>
    <property type="match status" value="1"/>
</dbReference>
<dbReference type="InterPro" id="IPR015879">
    <property type="entry name" value="Ring_hydroxy_dOase_asu_C_dom"/>
</dbReference>
<gene>
    <name evidence="9" type="ORF">JL107_07595</name>
</gene>
<evidence type="ECO:0000313" key="10">
    <source>
        <dbReference type="Proteomes" id="UP000663801"/>
    </source>
</evidence>
<dbReference type="GO" id="GO:0016705">
    <property type="term" value="F:oxidoreductase activity, acting on paired donors, with incorporation or reduction of molecular oxygen"/>
    <property type="evidence" value="ECO:0007669"/>
    <property type="project" value="UniProtKB-ARBA"/>
</dbReference>
<dbReference type="Proteomes" id="UP000663801">
    <property type="component" value="Unassembled WGS sequence"/>
</dbReference>
<dbReference type="Pfam" id="PF00355">
    <property type="entry name" value="Rieske"/>
    <property type="match status" value="1"/>
</dbReference>
<dbReference type="RefSeq" id="WP_205256375.1">
    <property type="nucleotide sequence ID" value="NZ_BAAAPV010000001.1"/>
</dbReference>
<dbReference type="GO" id="GO:0004497">
    <property type="term" value="F:monooxygenase activity"/>
    <property type="evidence" value="ECO:0007669"/>
    <property type="project" value="UniProtKB-ARBA"/>
</dbReference>
<dbReference type="Gene3D" id="3.90.380.10">
    <property type="entry name" value="Naphthalene 1,2-dioxygenase Alpha Subunit, Chain A, domain 1"/>
    <property type="match status" value="2"/>
</dbReference>
<dbReference type="InterPro" id="IPR017941">
    <property type="entry name" value="Rieske_2Fe-2S"/>
</dbReference>
<comment type="cofactor">
    <cofactor evidence="1">
        <name>Fe cation</name>
        <dbReference type="ChEBI" id="CHEBI:24875"/>
    </cofactor>
</comment>
<evidence type="ECO:0000313" key="9">
    <source>
        <dbReference type="EMBL" id="MBM9476300.1"/>
    </source>
</evidence>
<dbReference type="AlphaFoldDB" id="A0A938YEP9"/>
<name>A0A938YEP9_9ACTN</name>
<dbReference type="PRINTS" id="PR00090">
    <property type="entry name" value="RNGDIOXGNASE"/>
</dbReference>
<evidence type="ECO:0000256" key="4">
    <source>
        <dbReference type="ARBA" id="ARBA00023002"/>
    </source>
</evidence>
<accession>A0A938YEP9</accession>
<dbReference type="EMBL" id="JAERWL010000006">
    <property type="protein sequence ID" value="MBM9476300.1"/>
    <property type="molecule type" value="Genomic_DNA"/>
</dbReference>
<keyword evidence="6" id="KW-0411">Iron-sulfur</keyword>
<dbReference type="InterPro" id="IPR001663">
    <property type="entry name" value="Rng_hydr_dOase-A"/>
</dbReference>
<evidence type="ECO:0000259" key="8">
    <source>
        <dbReference type="PROSITE" id="PS51296"/>
    </source>
</evidence>
<keyword evidence="9" id="KW-0223">Dioxygenase</keyword>
<evidence type="ECO:0000256" key="1">
    <source>
        <dbReference type="ARBA" id="ARBA00001962"/>
    </source>
</evidence>
<dbReference type="GO" id="GO:0051213">
    <property type="term" value="F:dioxygenase activity"/>
    <property type="evidence" value="ECO:0007669"/>
    <property type="project" value="UniProtKB-KW"/>
</dbReference>
<dbReference type="PANTHER" id="PTHR43756:SF5">
    <property type="entry name" value="CHOLINE MONOOXYGENASE, CHLOROPLASTIC"/>
    <property type="match status" value="1"/>
</dbReference>
<reference evidence="9" key="1">
    <citation type="submission" date="2021-01" db="EMBL/GenBank/DDBJ databases">
        <title>KCTC 19127 draft genome.</title>
        <authorList>
            <person name="An D."/>
        </authorList>
    </citation>
    <scope>NUCLEOTIDE SEQUENCE</scope>
    <source>
        <strain evidence="9">KCTC 19127</strain>
    </source>
</reference>
<dbReference type="PANTHER" id="PTHR43756">
    <property type="entry name" value="CHOLINE MONOOXYGENASE, CHLOROPLASTIC"/>
    <property type="match status" value="1"/>
</dbReference>
<evidence type="ECO:0000256" key="7">
    <source>
        <dbReference type="SAM" id="MobiDB-lite"/>
    </source>
</evidence>
<sequence>MSTDVDAPTTARPGTVSGSGNVIVSGPLDDRPSGRAILPARSYTGRAEFDHEQQAIFSSGWVWAGFTHWVAAPGDVKPLTVGGRPLLMMRGDDEVVRVFHNACRHRGMALTEEPIQVTKRIQCAYHCWSYNLDGSLAVAPHYKRERRTSPDTEVKDALGLLPVASESWAGMVFVNLMGGDLDAVAPPLADLLAPLQQRWAHIDMDRLHLTQERPFDIDANWKLVVENFLDFYHLPFIHPQVGSVAASLDVDDVVVDSEILGGCYPRGAAGKAAKTDQPLPWLGDVPAEMLERQDIFCVFPNALLFLEADWFQVIGFEPIAPDRTVEHMAVFVDRAAGNEDFAPALKRLCEVLYEVNEQDLPILHKLQAGRHSPGSDRTSLVSYWDQITAHFQALVARRAGYSG</sequence>